<evidence type="ECO:0000313" key="3">
    <source>
        <dbReference type="Proteomes" id="UP000829476"/>
    </source>
</evidence>
<feature type="transmembrane region" description="Helical" evidence="1">
    <location>
        <begin position="27"/>
        <end position="49"/>
    </location>
</feature>
<keyword evidence="1" id="KW-0812">Transmembrane</keyword>
<gene>
    <name evidence="2" type="ORF">MQE36_12510</name>
</gene>
<keyword evidence="3" id="KW-1185">Reference proteome</keyword>
<reference evidence="2 3" key="1">
    <citation type="journal article" date="2018" name="Int. J. Syst. Evol. Microbiol.">
        <title>Zhouia spongiae sp. nov., isolated from a marine sponge.</title>
        <authorList>
            <person name="Zhuang L."/>
            <person name="Lin B."/>
            <person name="Qin F."/>
            <person name="Luo L."/>
        </authorList>
    </citation>
    <scope>NUCLEOTIDE SEQUENCE [LARGE SCALE GENOMIC DNA]</scope>
    <source>
        <strain evidence="2 3">HN-Y44</strain>
    </source>
</reference>
<evidence type="ECO:0000256" key="1">
    <source>
        <dbReference type="SAM" id="Phobius"/>
    </source>
</evidence>
<dbReference type="RefSeq" id="WP_242936315.1">
    <property type="nucleotide sequence ID" value="NZ_CP094326.1"/>
</dbReference>
<protein>
    <recommendedName>
        <fullName evidence="4">Holin</fullName>
    </recommendedName>
</protein>
<dbReference type="EMBL" id="CP094326">
    <property type="protein sequence ID" value="UNY97904.1"/>
    <property type="molecule type" value="Genomic_DNA"/>
</dbReference>
<organism evidence="2 3">
    <name type="scientific">Zhouia spongiae</name>
    <dbReference type="NCBI Taxonomy" id="2202721"/>
    <lineage>
        <taxon>Bacteria</taxon>
        <taxon>Pseudomonadati</taxon>
        <taxon>Bacteroidota</taxon>
        <taxon>Flavobacteriia</taxon>
        <taxon>Flavobacteriales</taxon>
        <taxon>Flavobacteriaceae</taxon>
        <taxon>Zhouia</taxon>
    </lineage>
</organism>
<dbReference type="Proteomes" id="UP000829476">
    <property type="component" value="Chromosome"/>
</dbReference>
<name>A0ABY3YJ81_9FLAO</name>
<accession>A0ABY3YJ81</accession>
<sequence length="57" mass="6257">MQFDVNTRYGIIGGTLFSVLPLFGSEALWETVITAIIGASVSFVVSILLKKLRKWIG</sequence>
<evidence type="ECO:0000313" key="2">
    <source>
        <dbReference type="EMBL" id="UNY97904.1"/>
    </source>
</evidence>
<proteinExistence type="predicted"/>
<keyword evidence="1" id="KW-1133">Transmembrane helix</keyword>
<evidence type="ECO:0008006" key="4">
    <source>
        <dbReference type="Google" id="ProtNLM"/>
    </source>
</evidence>
<keyword evidence="1" id="KW-0472">Membrane</keyword>